<accession>A0A9P3HDM6</accession>
<dbReference type="InterPro" id="IPR002347">
    <property type="entry name" value="SDR_fam"/>
</dbReference>
<proteinExistence type="predicted"/>
<protein>
    <submittedName>
        <fullName evidence="3">Uncharacterized protein</fullName>
    </submittedName>
</protein>
<dbReference type="GO" id="GO:0016491">
    <property type="term" value="F:oxidoreductase activity"/>
    <property type="evidence" value="ECO:0007669"/>
    <property type="project" value="UniProtKB-KW"/>
</dbReference>
<evidence type="ECO:0000313" key="3">
    <source>
        <dbReference type="EMBL" id="GJJ74805.1"/>
    </source>
</evidence>
<reference evidence="3" key="2">
    <citation type="journal article" date="2022" name="Microbiol. Resour. Announc.">
        <title>Whole-Genome Sequence of Entomortierella parvispora E1425, a Mucoromycotan Fungus Associated with Burkholderiaceae-Related Endosymbiotic Bacteria.</title>
        <authorList>
            <person name="Herlambang A."/>
            <person name="Guo Y."/>
            <person name="Takashima Y."/>
            <person name="Narisawa K."/>
            <person name="Ohta H."/>
            <person name="Nishizawa T."/>
        </authorList>
    </citation>
    <scope>NUCLEOTIDE SEQUENCE</scope>
    <source>
        <strain evidence="3">E1425</strain>
    </source>
</reference>
<name>A0A9P3HDM6_9FUNG</name>
<evidence type="ECO:0000313" key="4">
    <source>
        <dbReference type="Proteomes" id="UP000827284"/>
    </source>
</evidence>
<dbReference type="OrthoDB" id="191139at2759"/>
<gene>
    <name evidence="3" type="ORF">EMPS_07163</name>
</gene>
<dbReference type="InterPro" id="IPR036291">
    <property type="entry name" value="NAD(P)-bd_dom_sf"/>
</dbReference>
<dbReference type="CDD" id="cd05327">
    <property type="entry name" value="retinol-DH_like_SDR_c_like"/>
    <property type="match status" value="1"/>
</dbReference>
<dbReference type="Gene3D" id="3.40.50.720">
    <property type="entry name" value="NAD(P)-binding Rossmann-like Domain"/>
    <property type="match status" value="1"/>
</dbReference>
<dbReference type="PANTHER" id="PTHR43157">
    <property type="entry name" value="PHOSPHATIDYLINOSITOL-GLYCAN BIOSYNTHESIS CLASS F PROTEIN-RELATED"/>
    <property type="match status" value="1"/>
</dbReference>
<dbReference type="EMBL" id="BQFW01000009">
    <property type="protein sequence ID" value="GJJ74805.1"/>
    <property type="molecule type" value="Genomic_DNA"/>
</dbReference>
<comment type="caution">
    <text evidence="3">The sequence shown here is derived from an EMBL/GenBank/DDBJ whole genome shotgun (WGS) entry which is preliminary data.</text>
</comment>
<feature type="region of interest" description="Disordered" evidence="2">
    <location>
        <begin position="373"/>
        <end position="397"/>
    </location>
</feature>
<dbReference type="PANTHER" id="PTHR43157:SF31">
    <property type="entry name" value="PHOSPHATIDYLINOSITOL-GLYCAN BIOSYNTHESIS CLASS F PROTEIN"/>
    <property type="match status" value="1"/>
</dbReference>
<dbReference type="Pfam" id="PF00106">
    <property type="entry name" value="adh_short"/>
    <property type="match status" value="1"/>
</dbReference>
<dbReference type="Proteomes" id="UP000827284">
    <property type="component" value="Unassembled WGS sequence"/>
</dbReference>
<reference evidence="3" key="1">
    <citation type="submission" date="2021-11" db="EMBL/GenBank/DDBJ databases">
        <authorList>
            <person name="Herlambang A."/>
            <person name="Guo Y."/>
            <person name="Takashima Y."/>
            <person name="Nishizawa T."/>
        </authorList>
    </citation>
    <scope>NUCLEOTIDE SEQUENCE</scope>
    <source>
        <strain evidence="3">E1425</strain>
    </source>
</reference>
<dbReference type="AlphaFoldDB" id="A0A9P3HDM6"/>
<dbReference type="PRINTS" id="PR00081">
    <property type="entry name" value="GDHRDH"/>
</dbReference>
<keyword evidence="1" id="KW-0560">Oxidoreductase</keyword>
<sequence length="907" mass="102531">MPVLFSNSFPQFAFWKTYFTPARYSHDQIPNQSGKVAIVTGANTGLGYATTVALAAHGAHVFLACRSKERALAAIERAKKEIKANYPRAPEPKLEFLELDLNDMNMCKKAASKFLNKGLPLHLLVNNSGIMNTPFALSADGIEQQFAVNHMGHFVFTMGLLERIKESQPSRIVILSSLAHEGTVSGGIDFDTLNDPSTCGPMTRYGRSKLANVLFAKALARRLADTQVYVNIAHPGYVATELTRHSEDTMGKTMAQLTKVLTRLVAMAPEVGALTQLYLATSPEVVNKDIRGRYFIPIANEIQPSYLGRDEALQEKLWAFSEKLVREKVRALTRTSIIQASRLVNIVRLLLQRLPRKDVSNLLCAAYDIHPDPSIEQEQPSVSDSERNEQGDATTPRQMSGIDYLSYLRAFEFEKAIYMTRYYPTYLDIDILENYPRRLAEYVFRSKSSLKRNKEEEDQEFIVASGYGDGPHDHELAFPTVNLPNMTEVKLRQDALEATLRKDLTWTLCSPVFEQIQELSVPLSDLDRYLENVGRFSALTSISFLMDEPFLETNRQGLGTMEKLPADATEDEKRRHRQFKDMVQFVERHDRVFPGLLQNARCPNTYPCRMVMSCPSAVMYELSSALSSLASPTCIDQNNWRRVHSKLKDIDLSAVKTIHLLSHCEIRSNVFEPMPKLEVARNGPPWRRIVSLGSRGEAGVGPTTQPTCFPANRKCAEADERQRVLSLQDFRRSVASSTSCCTHGADEDYASSLIVASSVQELTLVGPWIMDDGLRSVVFKTTFPNLERLGERFTKGYSTWEGWIQVLQRKDMPKLKDVSRWLNTMESNRDHEDGLTDAERIMKSHGMISKPTIMHNLIADRRSRRKPVSSLKKDGEEEGDKEEEITYYLNLRTWVLAREDLDASTAE</sequence>
<organism evidence="3 4">
    <name type="scientific">Entomortierella parvispora</name>
    <dbReference type="NCBI Taxonomy" id="205924"/>
    <lineage>
        <taxon>Eukaryota</taxon>
        <taxon>Fungi</taxon>
        <taxon>Fungi incertae sedis</taxon>
        <taxon>Mucoromycota</taxon>
        <taxon>Mortierellomycotina</taxon>
        <taxon>Mortierellomycetes</taxon>
        <taxon>Mortierellales</taxon>
        <taxon>Mortierellaceae</taxon>
        <taxon>Entomortierella</taxon>
    </lineage>
</organism>
<dbReference type="SUPFAM" id="SSF51735">
    <property type="entry name" value="NAD(P)-binding Rossmann-fold domains"/>
    <property type="match status" value="1"/>
</dbReference>
<evidence type="ECO:0000256" key="1">
    <source>
        <dbReference type="ARBA" id="ARBA00023002"/>
    </source>
</evidence>
<evidence type="ECO:0000256" key="2">
    <source>
        <dbReference type="SAM" id="MobiDB-lite"/>
    </source>
</evidence>
<keyword evidence="4" id="KW-1185">Reference proteome</keyword>